<dbReference type="InterPro" id="IPR042070">
    <property type="entry name" value="PucR_C-HTH_sf"/>
</dbReference>
<name>A0ABS2GQP2_9FIRM</name>
<protein>
    <submittedName>
        <fullName evidence="2">Helix-turn-helix domain-containing protein</fullName>
    </submittedName>
</protein>
<dbReference type="InterPro" id="IPR025736">
    <property type="entry name" value="PucR_C-HTH_dom"/>
</dbReference>
<dbReference type="Pfam" id="PF13556">
    <property type="entry name" value="HTH_30"/>
    <property type="match status" value="1"/>
</dbReference>
<evidence type="ECO:0000313" key="2">
    <source>
        <dbReference type="EMBL" id="MBM6923724.1"/>
    </source>
</evidence>
<keyword evidence="3" id="KW-1185">Reference proteome</keyword>
<feature type="domain" description="PucR C-terminal helix-turn-helix" evidence="1">
    <location>
        <begin position="341"/>
        <end position="397"/>
    </location>
</feature>
<evidence type="ECO:0000313" key="3">
    <source>
        <dbReference type="Proteomes" id="UP000724149"/>
    </source>
</evidence>
<evidence type="ECO:0000259" key="1">
    <source>
        <dbReference type="Pfam" id="PF13556"/>
    </source>
</evidence>
<proteinExistence type="predicted"/>
<dbReference type="RefSeq" id="WP_191393101.1">
    <property type="nucleotide sequence ID" value="NZ_JACSNR010000008.1"/>
</dbReference>
<dbReference type="Proteomes" id="UP000724149">
    <property type="component" value="Unassembled WGS sequence"/>
</dbReference>
<gene>
    <name evidence="2" type="ORF">H9X81_08490</name>
</gene>
<sequence length="404" mass="46775">MDEQLKWELIQAALDGEELDRITDRAAHYLGSPLVVISTTSNIIAHSASLTPPDETWLHAVERGYITLEFVATLAGWDKHKDHGTRYECITVAINDRRRRFYKLTIHSQLLGYLNVTELDGHFDAVSEEEYHFVAQLIAKEVYARLKGQDFSRKARDEDFLLELLHGSFVNRGHFIDRMRLSGFDPSAQYRVLCIELGDFLSYNADEDTFKRDLLELLPGSTMMVSDQVLVILASDRLFLPERAPAMLRNLDSYLRSQKLLCGISDAIGDLYYFSTYRDQALSAARYRKYLIDQSLAYTFYDEVKVYDILQQIPRSELIHYCSRQVYEIYQYDAAQHTDYITTLLAYLKANRSVKSTAAYLHVHRNTVNYRIARIRELFGLDLDSFSTAHQILLSCQMIRLLQD</sequence>
<reference evidence="2 3" key="1">
    <citation type="journal article" date="2021" name="Sci. Rep.">
        <title>The distribution of antibiotic resistance genes in chicken gut microbiota commensals.</title>
        <authorList>
            <person name="Juricova H."/>
            <person name="Matiasovicova J."/>
            <person name="Kubasova T."/>
            <person name="Cejkova D."/>
            <person name="Rychlik I."/>
        </authorList>
    </citation>
    <scope>NUCLEOTIDE SEQUENCE [LARGE SCALE GENOMIC DNA]</scope>
    <source>
        <strain evidence="2 3">An564</strain>
    </source>
</reference>
<dbReference type="Gene3D" id="1.10.10.2840">
    <property type="entry name" value="PucR C-terminal helix-turn-helix domain"/>
    <property type="match status" value="1"/>
</dbReference>
<dbReference type="InterPro" id="IPR051448">
    <property type="entry name" value="CdaR-like_regulators"/>
</dbReference>
<dbReference type="PANTHER" id="PTHR33744:SF1">
    <property type="entry name" value="DNA-BINDING TRANSCRIPTIONAL ACTIVATOR ADER"/>
    <property type="match status" value="1"/>
</dbReference>
<comment type="caution">
    <text evidence="2">The sequence shown here is derived from an EMBL/GenBank/DDBJ whole genome shotgun (WGS) entry which is preliminary data.</text>
</comment>
<organism evidence="2 3">
    <name type="scientific">Hydrogenoanaerobacterium saccharovorans</name>
    <dbReference type="NCBI Taxonomy" id="474960"/>
    <lineage>
        <taxon>Bacteria</taxon>
        <taxon>Bacillati</taxon>
        <taxon>Bacillota</taxon>
        <taxon>Clostridia</taxon>
        <taxon>Eubacteriales</taxon>
        <taxon>Oscillospiraceae</taxon>
        <taxon>Hydrogenoanaerobacterium</taxon>
    </lineage>
</organism>
<dbReference type="EMBL" id="JACSNR010000008">
    <property type="protein sequence ID" value="MBM6923724.1"/>
    <property type="molecule type" value="Genomic_DNA"/>
</dbReference>
<accession>A0ABS2GQP2</accession>
<dbReference type="PANTHER" id="PTHR33744">
    <property type="entry name" value="CARBOHYDRATE DIACID REGULATOR"/>
    <property type="match status" value="1"/>
</dbReference>